<reference evidence="2" key="1">
    <citation type="submission" date="2022-11" db="EMBL/GenBank/DDBJ databases">
        <title>Genome Resource of Sclerotinia nivalis Strain SnTB1, a Plant Pathogen Isolated from American Ginseng.</title>
        <authorList>
            <person name="Fan S."/>
        </authorList>
    </citation>
    <scope>NUCLEOTIDE SEQUENCE</scope>
    <source>
        <strain evidence="2">SnTB1</strain>
    </source>
</reference>
<evidence type="ECO:0000256" key="1">
    <source>
        <dbReference type="SAM" id="MobiDB-lite"/>
    </source>
</evidence>
<feature type="region of interest" description="Disordered" evidence="1">
    <location>
        <begin position="121"/>
        <end position="189"/>
    </location>
</feature>
<dbReference type="EMBL" id="JAPEIS010000005">
    <property type="protein sequence ID" value="KAJ8066506.1"/>
    <property type="molecule type" value="Genomic_DNA"/>
</dbReference>
<protein>
    <submittedName>
        <fullName evidence="2">Uncharacterized protein</fullName>
    </submittedName>
</protein>
<comment type="caution">
    <text evidence="2">The sequence shown here is derived from an EMBL/GenBank/DDBJ whole genome shotgun (WGS) entry which is preliminary data.</text>
</comment>
<name>A0A9X0APD9_9HELO</name>
<evidence type="ECO:0000313" key="2">
    <source>
        <dbReference type="EMBL" id="KAJ8066506.1"/>
    </source>
</evidence>
<feature type="compositionally biased region" description="Low complexity" evidence="1">
    <location>
        <begin position="169"/>
        <end position="189"/>
    </location>
</feature>
<dbReference type="AlphaFoldDB" id="A0A9X0APD9"/>
<keyword evidence="3" id="KW-1185">Reference proteome</keyword>
<evidence type="ECO:0000313" key="3">
    <source>
        <dbReference type="Proteomes" id="UP001152300"/>
    </source>
</evidence>
<gene>
    <name evidence="2" type="ORF">OCU04_005564</name>
</gene>
<dbReference type="Proteomes" id="UP001152300">
    <property type="component" value="Unassembled WGS sequence"/>
</dbReference>
<accession>A0A9X0APD9</accession>
<organism evidence="2 3">
    <name type="scientific">Sclerotinia nivalis</name>
    <dbReference type="NCBI Taxonomy" id="352851"/>
    <lineage>
        <taxon>Eukaryota</taxon>
        <taxon>Fungi</taxon>
        <taxon>Dikarya</taxon>
        <taxon>Ascomycota</taxon>
        <taxon>Pezizomycotina</taxon>
        <taxon>Leotiomycetes</taxon>
        <taxon>Helotiales</taxon>
        <taxon>Sclerotiniaceae</taxon>
        <taxon>Sclerotinia</taxon>
    </lineage>
</organism>
<proteinExistence type="predicted"/>
<sequence length="189" mass="19706">MDFGNNGSFVAHQMGPYVSAPPLVAQHRSAGTPPGQNDVYIPPDTLPRRKGYVVITTPFGSAAPLLPPGGYHLVPTGTDNTYRMVGADFGPLPIIWSVGNVGVPRPRLRIVHSPPRASVPRLASGGPIVDPVAQDNTSSPPVPFVLPRSLDPLQDLEMRSALRDVTPVSSTAPPALSSSSSSSSSPSSS</sequence>